<reference evidence="3 4" key="1">
    <citation type="submission" date="2019-11" db="EMBL/GenBank/DDBJ databases">
        <title>Comparative genomics of hydrocarbon-degrading Desulfosarcina strains.</title>
        <authorList>
            <person name="Watanabe M."/>
            <person name="Kojima H."/>
            <person name="Fukui M."/>
        </authorList>
    </citation>
    <scope>NUCLEOTIDE SEQUENCE [LARGE SCALE GENOMIC DNA]</scope>
    <source>
        <strain evidence="3 4">PL12</strain>
    </source>
</reference>
<gene>
    <name evidence="3" type="ORF">DSCA_27290</name>
</gene>
<protein>
    <recommendedName>
        <fullName evidence="2">ABC transporter domain-containing protein</fullName>
    </recommendedName>
</protein>
<dbReference type="Pfam" id="PF00005">
    <property type="entry name" value="ABC_tran"/>
    <property type="match status" value="1"/>
</dbReference>
<dbReference type="GO" id="GO:0005524">
    <property type="term" value="F:ATP binding"/>
    <property type="evidence" value="ECO:0007669"/>
    <property type="project" value="InterPro"/>
</dbReference>
<dbReference type="Proteomes" id="UP000427906">
    <property type="component" value="Chromosome"/>
</dbReference>
<dbReference type="InterPro" id="IPR003439">
    <property type="entry name" value="ABC_transporter-like_ATP-bd"/>
</dbReference>
<dbReference type="GO" id="GO:0016887">
    <property type="term" value="F:ATP hydrolysis activity"/>
    <property type="evidence" value="ECO:0007669"/>
    <property type="project" value="InterPro"/>
</dbReference>
<evidence type="ECO:0000313" key="3">
    <source>
        <dbReference type="EMBL" id="BBO68799.1"/>
    </source>
</evidence>
<dbReference type="EMBL" id="AP021874">
    <property type="protein sequence ID" value="BBO68799.1"/>
    <property type="molecule type" value="Genomic_DNA"/>
</dbReference>
<dbReference type="AlphaFoldDB" id="A0A5K7YLT6"/>
<evidence type="ECO:0000313" key="4">
    <source>
        <dbReference type="Proteomes" id="UP000427906"/>
    </source>
</evidence>
<accession>A0A5K7YLT6</accession>
<evidence type="ECO:0000256" key="1">
    <source>
        <dbReference type="ARBA" id="ARBA00022448"/>
    </source>
</evidence>
<dbReference type="KEGG" id="dalk:DSCA_27290"/>
<dbReference type="PANTHER" id="PTHR42788:SF13">
    <property type="entry name" value="ALIPHATIC SULFONATES IMPORT ATP-BINDING PROTEIN SSUB"/>
    <property type="match status" value="1"/>
</dbReference>
<dbReference type="InterPro" id="IPR050166">
    <property type="entry name" value="ABC_transporter_ATP-bind"/>
</dbReference>
<dbReference type="Gene3D" id="3.40.50.300">
    <property type="entry name" value="P-loop containing nucleotide triphosphate hydrolases"/>
    <property type="match status" value="1"/>
</dbReference>
<evidence type="ECO:0000259" key="2">
    <source>
        <dbReference type="PROSITE" id="PS50893"/>
    </source>
</evidence>
<dbReference type="InterPro" id="IPR027417">
    <property type="entry name" value="P-loop_NTPase"/>
</dbReference>
<dbReference type="RefSeq" id="WP_231716480.1">
    <property type="nucleotide sequence ID" value="NZ_AP021874.1"/>
</dbReference>
<sequence>MILNRYICVKQKGKPKAPNPSTLRAGSFCEQMIECHDITFRYPGAEAPLFDGLDVAIGTPGFHALFGPSGAGKTSLARIISGDIDGFAGRVKTAGDMPCLYTFNRERLPGWSPVGRHLEKTSPPGRQPLRDELIDHFGLSELMGLRYSQLSMGQCNRVNLLRYLLQDFSLLIMDESLANVDEPTRQTILYKIKSLFPEAGFLYISHNVMEVSQFCDQIIVVRGAHKSPQTARICGQDHRVDRPLDNTALERTMLEIMNAA</sequence>
<dbReference type="PANTHER" id="PTHR42788">
    <property type="entry name" value="TAURINE IMPORT ATP-BINDING PROTEIN-RELATED"/>
    <property type="match status" value="1"/>
</dbReference>
<keyword evidence="4" id="KW-1185">Reference proteome</keyword>
<dbReference type="SUPFAM" id="SSF52540">
    <property type="entry name" value="P-loop containing nucleoside triphosphate hydrolases"/>
    <property type="match status" value="1"/>
</dbReference>
<organism evidence="3 4">
    <name type="scientific">Desulfosarcina alkanivorans</name>
    <dbReference type="NCBI Taxonomy" id="571177"/>
    <lineage>
        <taxon>Bacteria</taxon>
        <taxon>Pseudomonadati</taxon>
        <taxon>Thermodesulfobacteriota</taxon>
        <taxon>Desulfobacteria</taxon>
        <taxon>Desulfobacterales</taxon>
        <taxon>Desulfosarcinaceae</taxon>
        <taxon>Desulfosarcina</taxon>
    </lineage>
</organism>
<name>A0A5K7YLT6_9BACT</name>
<dbReference type="PROSITE" id="PS50893">
    <property type="entry name" value="ABC_TRANSPORTER_2"/>
    <property type="match status" value="1"/>
</dbReference>
<proteinExistence type="predicted"/>
<feature type="domain" description="ABC transporter" evidence="2">
    <location>
        <begin position="33"/>
        <end position="248"/>
    </location>
</feature>
<keyword evidence="1" id="KW-0813">Transport</keyword>